<feature type="domain" description="CRIB" evidence="2">
    <location>
        <begin position="95"/>
        <end position="108"/>
    </location>
</feature>
<organism evidence="3 4">
    <name type="scientific">Agaricus bisporus var. burnettii (strain JB137-S8 / ATCC MYA-4627 / FGSC 10392)</name>
    <name type="common">White button mushroom</name>
    <dbReference type="NCBI Taxonomy" id="597362"/>
    <lineage>
        <taxon>Eukaryota</taxon>
        <taxon>Fungi</taxon>
        <taxon>Dikarya</taxon>
        <taxon>Basidiomycota</taxon>
        <taxon>Agaricomycotina</taxon>
        <taxon>Agaricomycetes</taxon>
        <taxon>Agaricomycetidae</taxon>
        <taxon>Agaricales</taxon>
        <taxon>Agaricineae</taxon>
        <taxon>Agaricaceae</taxon>
        <taxon>Agaricus</taxon>
    </lineage>
</organism>
<gene>
    <name evidence="3" type="ORF">AGABI1DRAFT_15114</name>
</gene>
<evidence type="ECO:0008006" key="5">
    <source>
        <dbReference type="Google" id="ProtNLM"/>
    </source>
</evidence>
<dbReference type="SUPFAM" id="SSF50729">
    <property type="entry name" value="PH domain-like"/>
    <property type="match status" value="1"/>
</dbReference>
<proteinExistence type="predicted"/>
<dbReference type="HOGENOM" id="CLU_1890644_0_0_1"/>
<evidence type="ECO:0000259" key="1">
    <source>
        <dbReference type="PROSITE" id="PS50003"/>
    </source>
</evidence>
<dbReference type="Pfam" id="PF00786">
    <property type="entry name" value="PBD"/>
    <property type="match status" value="1"/>
</dbReference>
<dbReference type="PROSITE" id="PS50003">
    <property type="entry name" value="PH_DOMAIN"/>
    <property type="match status" value="1"/>
</dbReference>
<accession>K5VQ33</accession>
<dbReference type="AlphaFoldDB" id="K5VQ33"/>
<evidence type="ECO:0000313" key="3">
    <source>
        <dbReference type="EMBL" id="EKM76564.1"/>
    </source>
</evidence>
<feature type="non-terminal residue" evidence="3">
    <location>
        <position position="1"/>
    </location>
</feature>
<dbReference type="Pfam" id="PF00169">
    <property type="entry name" value="PH"/>
    <property type="match status" value="1"/>
</dbReference>
<dbReference type="GeneID" id="18828638"/>
<dbReference type="Gene3D" id="2.30.29.30">
    <property type="entry name" value="Pleckstrin-homology domain (PH domain)/Phosphotyrosine-binding domain (PTB)"/>
    <property type="match status" value="1"/>
</dbReference>
<feature type="non-terminal residue" evidence="3">
    <location>
        <position position="136"/>
    </location>
</feature>
<dbReference type="Proteomes" id="UP000008493">
    <property type="component" value="Unassembled WGS sequence"/>
</dbReference>
<name>K5VQ33_AGABU</name>
<evidence type="ECO:0000259" key="2">
    <source>
        <dbReference type="PROSITE" id="PS50108"/>
    </source>
</evidence>
<evidence type="ECO:0000313" key="4">
    <source>
        <dbReference type="Proteomes" id="UP000008493"/>
    </source>
</evidence>
<dbReference type="InterPro" id="IPR036936">
    <property type="entry name" value="CRIB_dom_sf"/>
</dbReference>
<dbReference type="Gene3D" id="3.90.810.10">
    <property type="entry name" value="CRIB domain"/>
    <property type="match status" value="1"/>
</dbReference>
<dbReference type="RefSeq" id="XP_007332694.1">
    <property type="nucleotide sequence ID" value="XM_007332632.1"/>
</dbReference>
<sequence>SGNVKMKKAGHFNWLWRNKWLELREQSLTICSRKESTHQTIISSQDIATIERATMKPHCLFLEVRGKKYWLSLTSDEELYGWLDDLIHHCHRNSITAPENFIHHVHVSYDYIAERFQGLPIQWQKILDVSGCSFEE</sequence>
<dbReference type="InterPro" id="IPR000095">
    <property type="entry name" value="CRIB_dom"/>
</dbReference>
<protein>
    <recommendedName>
        <fullName evidence="5">PH domain-containing protein</fullName>
    </recommendedName>
</protein>
<dbReference type="OrthoDB" id="248923at2759"/>
<dbReference type="InterPro" id="IPR001849">
    <property type="entry name" value="PH_domain"/>
</dbReference>
<dbReference type="eggNOG" id="KOG0578">
    <property type="taxonomic scope" value="Eukaryota"/>
</dbReference>
<keyword evidence="4" id="KW-1185">Reference proteome</keyword>
<dbReference type="STRING" id="597362.K5VQ33"/>
<feature type="domain" description="PH" evidence="1">
    <location>
        <begin position="1"/>
        <end position="91"/>
    </location>
</feature>
<dbReference type="PROSITE" id="PS50108">
    <property type="entry name" value="CRIB"/>
    <property type="match status" value="1"/>
</dbReference>
<reference evidence="4" key="1">
    <citation type="journal article" date="2012" name="Proc. Natl. Acad. Sci. U.S.A.">
        <title>Genome sequence of the button mushroom Agaricus bisporus reveals mechanisms governing adaptation to a humic-rich ecological niche.</title>
        <authorList>
            <person name="Morin E."/>
            <person name="Kohler A."/>
            <person name="Baker A.R."/>
            <person name="Foulongne-Oriol M."/>
            <person name="Lombard V."/>
            <person name="Nagy L.G."/>
            <person name="Ohm R.A."/>
            <person name="Patyshakuliyeva A."/>
            <person name="Brun A."/>
            <person name="Aerts A.L."/>
            <person name="Bailey A.M."/>
            <person name="Billette C."/>
            <person name="Coutinho P.M."/>
            <person name="Deakin G."/>
            <person name="Doddapaneni H."/>
            <person name="Floudas D."/>
            <person name="Grimwood J."/>
            <person name="Hilden K."/>
            <person name="Kuees U."/>
            <person name="LaButti K.M."/>
            <person name="Lapidus A."/>
            <person name="Lindquist E.A."/>
            <person name="Lucas S.M."/>
            <person name="Murat C."/>
            <person name="Riley R.W."/>
            <person name="Salamov A.A."/>
            <person name="Schmutz J."/>
            <person name="Subramanian V."/>
            <person name="Woesten H.A.B."/>
            <person name="Xu J."/>
            <person name="Eastwood D.C."/>
            <person name="Foster G.D."/>
            <person name="Sonnenberg A.S."/>
            <person name="Cullen D."/>
            <person name="de Vries R.P."/>
            <person name="Lundell T."/>
            <person name="Hibbett D.S."/>
            <person name="Henrissat B."/>
            <person name="Burton K.S."/>
            <person name="Kerrigan R.W."/>
            <person name="Challen M.P."/>
            <person name="Grigoriev I.V."/>
            <person name="Martin F."/>
        </authorList>
    </citation>
    <scope>NUCLEOTIDE SEQUENCE [LARGE SCALE GENOMIC DNA]</scope>
    <source>
        <strain evidence="4">JB137-S8 / ATCC MYA-4627 / FGSC 10392</strain>
    </source>
</reference>
<dbReference type="EMBL" id="JH971401">
    <property type="protein sequence ID" value="EKM76564.1"/>
    <property type="molecule type" value="Genomic_DNA"/>
</dbReference>
<dbReference type="KEGG" id="abp:AGABI1DRAFT15114"/>
<dbReference type="InParanoid" id="K5VQ33"/>
<dbReference type="OMA" id="STHQTII"/>
<dbReference type="InterPro" id="IPR011993">
    <property type="entry name" value="PH-like_dom_sf"/>
</dbReference>